<evidence type="ECO:0000256" key="1">
    <source>
        <dbReference type="SAM" id="MobiDB-lite"/>
    </source>
</evidence>
<feature type="compositionally biased region" description="Acidic residues" evidence="1">
    <location>
        <begin position="11"/>
        <end position="29"/>
    </location>
</feature>
<evidence type="ECO:0008006" key="4">
    <source>
        <dbReference type="Google" id="ProtNLM"/>
    </source>
</evidence>
<sequence>MTDPNENPLDTAEETDEDELGVDPLDEGVEAPYRWSGANSFGTTSAEQRAGEPLDARLAQEEPDVQPDEV</sequence>
<comment type="caution">
    <text evidence="2">The sequence shown here is derived from an EMBL/GenBank/DDBJ whole genome shotgun (WGS) entry which is preliminary data.</text>
</comment>
<keyword evidence="3" id="KW-1185">Reference proteome</keyword>
<feature type="compositionally biased region" description="Basic and acidic residues" evidence="1">
    <location>
        <begin position="49"/>
        <end position="60"/>
    </location>
</feature>
<dbReference type="AlphaFoldDB" id="A0A2T0SK64"/>
<accession>A0A2T0SK64</accession>
<name>A0A2T0SK64_9PSEU</name>
<dbReference type="RefSeq" id="WP_106195855.1">
    <property type="nucleotide sequence ID" value="NZ_PVTF01000019.1"/>
</dbReference>
<dbReference type="EMBL" id="PVTF01000019">
    <property type="protein sequence ID" value="PRY33773.1"/>
    <property type="molecule type" value="Genomic_DNA"/>
</dbReference>
<organism evidence="2 3">
    <name type="scientific">Umezawaea tangerina</name>
    <dbReference type="NCBI Taxonomy" id="84725"/>
    <lineage>
        <taxon>Bacteria</taxon>
        <taxon>Bacillati</taxon>
        <taxon>Actinomycetota</taxon>
        <taxon>Actinomycetes</taxon>
        <taxon>Pseudonocardiales</taxon>
        <taxon>Pseudonocardiaceae</taxon>
        <taxon>Umezawaea</taxon>
    </lineage>
</organism>
<feature type="compositionally biased region" description="Acidic residues" evidence="1">
    <location>
        <begin position="61"/>
        <end position="70"/>
    </location>
</feature>
<evidence type="ECO:0000313" key="3">
    <source>
        <dbReference type="Proteomes" id="UP000239494"/>
    </source>
</evidence>
<evidence type="ECO:0000313" key="2">
    <source>
        <dbReference type="EMBL" id="PRY33773.1"/>
    </source>
</evidence>
<dbReference type="OrthoDB" id="4565554at2"/>
<feature type="compositionally biased region" description="Polar residues" evidence="1">
    <location>
        <begin position="37"/>
        <end position="47"/>
    </location>
</feature>
<reference evidence="2 3" key="1">
    <citation type="submission" date="2018-03" db="EMBL/GenBank/DDBJ databases">
        <title>Genomic Encyclopedia of Archaeal and Bacterial Type Strains, Phase II (KMG-II): from individual species to whole genera.</title>
        <authorList>
            <person name="Goeker M."/>
        </authorList>
    </citation>
    <scope>NUCLEOTIDE SEQUENCE [LARGE SCALE GENOMIC DNA]</scope>
    <source>
        <strain evidence="2 3">DSM 44720</strain>
    </source>
</reference>
<gene>
    <name evidence="2" type="ORF">CLV43_11983</name>
</gene>
<dbReference type="Proteomes" id="UP000239494">
    <property type="component" value="Unassembled WGS sequence"/>
</dbReference>
<protein>
    <recommendedName>
        <fullName evidence="4">DUF5709 domain-containing protein</fullName>
    </recommendedName>
</protein>
<feature type="region of interest" description="Disordered" evidence="1">
    <location>
        <begin position="1"/>
        <end position="70"/>
    </location>
</feature>
<proteinExistence type="predicted"/>